<proteinExistence type="predicted"/>
<protein>
    <submittedName>
        <fullName evidence="2">CubicO group peptidase, beta-lactamase class C family</fullName>
    </submittedName>
</protein>
<reference evidence="2 3" key="1">
    <citation type="submission" date="2013-07" db="EMBL/GenBank/DDBJ databases">
        <authorList>
            <consortium name="DOE Joint Genome Institute"/>
            <person name="Reeve W."/>
            <person name="Huntemann M."/>
            <person name="Han J."/>
            <person name="Chen A."/>
            <person name="Kyrpides N."/>
            <person name="Mavromatis K."/>
            <person name="Markowitz V."/>
            <person name="Palaniappan K."/>
            <person name="Ivanova N."/>
            <person name="Schaumberg A."/>
            <person name="Pati A."/>
            <person name="Liolios K."/>
            <person name="Nordberg H.P."/>
            <person name="Cantor M.N."/>
            <person name="Hua S.X."/>
            <person name="Woyke T."/>
        </authorList>
    </citation>
    <scope>NUCLEOTIDE SEQUENCE [LARGE SCALE GENOMIC DNA]</scope>
    <source>
        <strain evidence="2 3">DSM 43889</strain>
    </source>
</reference>
<dbReference type="Gene3D" id="3.40.710.10">
    <property type="entry name" value="DD-peptidase/beta-lactamase superfamily"/>
    <property type="match status" value="1"/>
</dbReference>
<accession>A0ABT1JEE6</accession>
<reference evidence="2 3" key="2">
    <citation type="submission" date="2022-06" db="EMBL/GenBank/DDBJ databases">
        <title>Genomic Encyclopedia of Type Strains, Phase I: the one thousand microbial genomes (KMG-I) project.</title>
        <authorList>
            <person name="Kyrpides N."/>
        </authorList>
    </citation>
    <scope>NUCLEOTIDE SEQUENCE [LARGE SCALE GENOMIC DNA]</scope>
    <source>
        <strain evidence="2 3">DSM 43889</strain>
    </source>
</reference>
<evidence type="ECO:0000259" key="1">
    <source>
        <dbReference type="Pfam" id="PF00144"/>
    </source>
</evidence>
<dbReference type="Pfam" id="PF00144">
    <property type="entry name" value="Beta-lactamase"/>
    <property type="match status" value="1"/>
</dbReference>
<feature type="domain" description="Beta-lactamase-related" evidence="1">
    <location>
        <begin position="62"/>
        <end position="349"/>
    </location>
</feature>
<evidence type="ECO:0000313" key="2">
    <source>
        <dbReference type="EMBL" id="MCP2330861.1"/>
    </source>
</evidence>
<name>A0ABT1JEE6_ACTCY</name>
<dbReference type="RefSeq" id="WP_081715658.1">
    <property type="nucleotide sequence ID" value="NZ_AUBJ02000001.1"/>
</dbReference>
<organism evidence="2 3">
    <name type="scientific">Actinoalloteichus caeruleus DSM 43889</name>
    <dbReference type="NCBI Taxonomy" id="1120930"/>
    <lineage>
        <taxon>Bacteria</taxon>
        <taxon>Bacillati</taxon>
        <taxon>Actinomycetota</taxon>
        <taxon>Actinomycetes</taxon>
        <taxon>Pseudonocardiales</taxon>
        <taxon>Pseudonocardiaceae</taxon>
        <taxon>Actinoalloteichus</taxon>
        <taxon>Actinoalloteichus cyanogriseus</taxon>
    </lineage>
</organism>
<dbReference type="SUPFAM" id="SSF56601">
    <property type="entry name" value="beta-lactamase/transpeptidase-like"/>
    <property type="match status" value="1"/>
</dbReference>
<dbReference type="InterPro" id="IPR001466">
    <property type="entry name" value="Beta-lactam-related"/>
</dbReference>
<dbReference type="InterPro" id="IPR012338">
    <property type="entry name" value="Beta-lactam/transpept-like"/>
</dbReference>
<evidence type="ECO:0000313" key="3">
    <source>
        <dbReference type="Proteomes" id="UP000791080"/>
    </source>
</evidence>
<dbReference type="PANTHER" id="PTHR43283">
    <property type="entry name" value="BETA-LACTAMASE-RELATED"/>
    <property type="match status" value="1"/>
</dbReference>
<dbReference type="InterPro" id="IPR050789">
    <property type="entry name" value="Diverse_Enzym_Activities"/>
</dbReference>
<sequence length="360" mass="37468">MPSLPLPARSSTVVALVTTAALSIGIHTAPGPSQLPEDAHGGRELTDLVLEIAGEDHRALAAAVVTPEGRHTTVIGTDHDSRFEAGSITKGITGLLLADAIDRGEVTADTRVGTLLDQLEGTPAGEATLAELATHTSGLPPQIPSRRQYLLNLWASWTGSFPYPSSTEDRLAEVAELAADSEPGTYSNVAFEVLGAALGEVAGQDYPELARDRVLDPVGLADAHIPTSPAELDRRDLLGEDASGRTVAAWAGESMAPAGGLRIHADDLAVLLSALLDGTAPGMDALEPRGELGPDRIGWAWITTETEDGRQVVWHNGHTSGFAAFLGVDREAGTGVALVSATGQWVDAAGWELLARSGEL</sequence>
<gene>
    <name evidence="2" type="ORF">G443_001131</name>
</gene>
<dbReference type="EMBL" id="AUBJ02000001">
    <property type="protein sequence ID" value="MCP2330861.1"/>
    <property type="molecule type" value="Genomic_DNA"/>
</dbReference>
<keyword evidence="3" id="KW-1185">Reference proteome</keyword>
<dbReference type="Proteomes" id="UP000791080">
    <property type="component" value="Unassembled WGS sequence"/>
</dbReference>
<comment type="caution">
    <text evidence="2">The sequence shown here is derived from an EMBL/GenBank/DDBJ whole genome shotgun (WGS) entry which is preliminary data.</text>
</comment>